<dbReference type="PANTHER" id="PTHR48302">
    <property type="entry name" value="ULP1 PROTEASE FAMILY, C-TERMINAL CATALYTIC DOMAIN CONTAINING PROTEIN"/>
    <property type="match status" value="1"/>
</dbReference>
<dbReference type="PANTHER" id="PTHR48302:SF2">
    <property type="entry name" value="DUF1985 DOMAIN-CONTAINING PROTEIN"/>
    <property type="match status" value="1"/>
</dbReference>
<evidence type="ECO:0000313" key="3">
    <source>
        <dbReference type="Proteomes" id="UP000826656"/>
    </source>
</evidence>
<evidence type="ECO:0000256" key="1">
    <source>
        <dbReference type="SAM" id="MobiDB-lite"/>
    </source>
</evidence>
<feature type="compositionally biased region" description="Polar residues" evidence="1">
    <location>
        <begin position="180"/>
        <end position="196"/>
    </location>
</feature>
<protein>
    <recommendedName>
        <fullName evidence="4">Ulp1 protease family, C-terminal catalytic domain containing protein</fullName>
    </recommendedName>
</protein>
<accession>A0ABQ7WGI9</accession>
<reference evidence="2 3" key="1">
    <citation type="journal article" date="2021" name="bioRxiv">
        <title>Chromosome-scale and haplotype-resolved genome assembly of a tetraploid potato cultivar.</title>
        <authorList>
            <person name="Sun H."/>
            <person name="Jiao W.-B."/>
            <person name="Krause K."/>
            <person name="Campoy J.A."/>
            <person name="Goel M."/>
            <person name="Folz-Donahue K."/>
            <person name="Kukat C."/>
            <person name="Huettel B."/>
            <person name="Schneeberger K."/>
        </authorList>
    </citation>
    <scope>NUCLEOTIDE SEQUENCE [LARGE SCALE GENOMIC DNA]</scope>
    <source>
        <strain evidence="2">SolTubOtavaFocal</strain>
        <tissue evidence="2">Leaves</tissue>
    </source>
</reference>
<evidence type="ECO:0008006" key="4">
    <source>
        <dbReference type="Google" id="ProtNLM"/>
    </source>
</evidence>
<name>A0ABQ7WGI9_SOLTU</name>
<dbReference type="Proteomes" id="UP000826656">
    <property type="component" value="Unassembled WGS sequence"/>
</dbReference>
<keyword evidence="3" id="KW-1185">Reference proteome</keyword>
<organism evidence="2 3">
    <name type="scientific">Solanum tuberosum</name>
    <name type="common">Potato</name>
    <dbReference type="NCBI Taxonomy" id="4113"/>
    <lineage>
        <taxon>Eukaryota</taxon>
        <taxon>Viridiplantae</taxon>
        <taxon>Streptophyta</taxon>
        <taxon>Embryophyta</taxon>
        <taxon>Tracheophyta</taxon>
        <taxon>Spermatophyta</taxon>
        <taxon>Magnoliopsida</taxon>
        <taxon>eudicotyledons</taxon>
        <taxon>Gunneridae</taxon>
        <taxon>Pentapetalae</taxon>
        <taxon>asterids</taxon>
        <taxon>lamiids</taxon>
        <taxon>Solanales</taxon>
        <taxon>Solanaceae</taxon>
        <taxon>Solanoideae</taxon>
        <taxon>Solaneae</taxon>
        <taxon>Solanum</taxon>
    </lineage>
</organism>
<evidence type="ECO:0000313" key="2">
    <source>
        <dbReference type="EMBL" id="KAH0779189.1"/>
    </source>
</evidence>
<dbReference type="EMBL" id="JAIVGD010000002">
    <property type="protein sequence ID" value="KAH0779189.1"/>
    <property type="molecule type" value="Genomic_DNA"/>
</dbReference>
<feature type="compositionally biased region" description="Low complexity" evidence="1">
    <location>
        <begin position="361"/>
        <end position="376"/>
    </location>
</feature>
<feature type="region of interest" description="Disordered" evidence="1">
    <location>
        <begin position="137"/>
        <end position="210"/>
    </location>
</feature>
<gene>
    <name evidence="2" type="ORF">KY290_005616</name>
</gene>
<sequence>MVEDGRYQVYPWGQIAFTKLMDSLRQDFNLSKQLYRSYGMPYALKVWTYEFASQLNSEIAVKERNVIPRICNWRVVALKPKFEMLMTSIFQENVCSNIVPTPEELAAFDLPEDEYDPSSSPTTTFVNPKIVQSNDIADFDDFSTKPSEQWLRRSSRVSDTSSPPPPKRRKKVDTPKTKVSEPSQPYQSNVSLNQPFSIPDGPPTPAANVHSSADAQKVNYVIPDIEKLKDHLKNYVDKKFKELVILIKENHSQLMLSRHKKNNKVNPQSSNKQPSSHIRIDLADAVGVADFEVGVYVMRVDIKFMSMQSNQQQMKRVSELQPTYESIHVDTEANDPKKDDEAHQAPQPLNEVNMDEDGADTVQHNNHSSTSTTISPSTQVSIDSLVSDLGKVHIPAKPLCVYNPQNLTGSHDLLSDSQLPTDIPTTEIVVRSHSKTPALRNRIRSRIIQSPYVTSFGSSDKGKHKLDDDVRLYFPFEGCGITYQPSSKLIDEYMQWLTKGLLKNHVNK</sequence>
<proteinExistence type="predicted"/>
<feature type="region of interest" description="Disordered" evidence="1">
    <location>
        <begin position="350"/>
        <end position="376"/>
    </location>
</feature>
<comment type="caution">
    <text evidence="2">The sequence shown here is derived from an EMBL/GenBank/DDBJ whole genome shotgun (WGS) entry which is preliminary data.</text>
</comment>